<keyword evidence="5" id="KW-1185">Reference proteome</keyword>
<evidence type="ECO:0000313" key="4">
    <source>
        <dbReference type="EMBL" id="PSL25885.1"/>
    </source>
</evidence>
<dbReference type="Proteomes" id="UP000240978">
    <property type="component" value="Unassembled WGS sequence"/>
</dbReference>
<dbReference type="PANTHER" id="PTHR34216">
    <property type="match status" value="1"/>
</dbReference>
<dbReference type="InterPro" id="IPR051398">
    <property type="entry name" value="Polysacch_Deacetylase"/>
</dbReference>
<dbReference type="Pfam" id="PF01522">
    <property type="entry name" value="Polysacc_deac_1"/>
    <property type="match status" value="2"/>
</dbReference>
<evidence type="ECO:0000313" key="5">
    <source>
        <dbReference type="Proteomes" id="UP000240978"/>
    </source>
</evidence>
<dbReference type="GO" id="GO:0016810">
    <property type="term" value="F:hydrolase activity, acting on carbon-nitrogen (but not peptide) bonds"/>
    <property type="evidence" value="ECO:0007669"/>
    <property type="project" value="InterPro"/>
</dbReference>
<keyword evidence="2" id="KW-0732">Signal</keyword>
<dbReference type="Gene3D" id="3.20.20.370">
    <property type="entry name" value="Glycoside hydrolase/deacetylase"/>
    <property type="match status" value="1"/>
</dbReference>
<reference evidence="4 5" key="1">
    <citation type="submission" date="2018-03" db="EMBL/GenBank/DDBJ databases">
        <title>Genomic Encyclopedia of Archaeal and Bacterial Type Strains, Phase II (KMG-II): from individual species to whole genera.</title>
        <authorList>
            <person name="Goeker M."/>
        </authorList>
    </citation>
    <scope>NUCLEOTIDE SEQUENCE [LARGE SCALE GENOMIC DNA]</scope>
    <source>
        <strain evidence="4 5">DSM 18107</strain>
    </source>
</reference>
<dbReference type="GO" id="GO:0005975">
    <property type="term" value="P:carbohydrate metabolic process"/>
    <property type="evidence" value="ECO:0007669"/>
    <property type="project" value="InterPro"/>
</dbReference>
<organism evidence="4 5">
    <name type="scientific">Chitinophaga ginsengisoli</name>
    <dbReference type="NCBI Taxonomy" id="363837"/>
    <lineage>
        <taxon>Bacteria</taxon>
        <taxon>Pseudomonadati</taxon>
        <taxon>Bacteroidota</taxon>
        <taxon>Chitinophagia</taxon>
        <taxon>Chitinophagales</taxon>
        <taxon>Chitinophagaceae</taxon>
        <taxon>Chitinophaga</taxon>
    </lineage>
</organism>
<dbReference type="EMBL" id="PYGK01000012">
    <property type="protein sequence ID" value="PSL25885.1"/>
    <property type="molecule type" value="Genomic_DNA"/>
</dbReference>
<dbReference type="CDD" id="cd10971">
    <property type="entry name" value="CE4_DAC_u2_5s"/>
    <property type="match status" value="1"/>
</dbReference>
<comment type="caution">
    <text evidence="4">The sequence shown here is derived from an EMBL/GenBank/DDBJ whole genome shotgun (WGS) entry which is preliminary data.</text>
</comment>
<name>A0A2P8FW72_9BACT</name>
<proteinExistence type="predicted"/>
<protein>
    <submittedName>
        <fullName evidence="4">Polysaccharide deacetylase</fullName>
    </submittedName>
</protein>
<evidence type="ECO:0000256" key="1">
    <source>
        <dbReference type="ARBA" id="ARBA00004613"/>
    </source>
</evidence>
<feature type="domain" description="NodB homology" evidence="3">
    <location>
        <begin position="64"/>
        <end position="324"/>
    </location>
</feature>
<dbReference type="OrthoDB" id="9778320at2"/>
<dbReference type="SUPFAM" id="SSF88713">
    <property type="entry name" value="Glycoside hydrolase/deacetylase"/>
    <property type="match status" value="1"/>
</dbReference>
<gene>
    <name evidence="4" type="ORF">CLV42_11290</name>
</gene>
<accession>A0A2P8FW72</accession>
<dbReference type="InterPro" id="IPR011330">
    <property type="entry name" value="Glyco_hydro/deAcase_b/a-brl"/>
</dbReference>
<comment type="subcellular location">
    <subcellularLocation>
        <location evidence="1">Secreted</location>
    </subcellularLocation>
</comment>
<sequence length="324" mass="37699">MSKKCTIVMYHYVRDLKHTRYPEIKGLDLPLFYEQIAYLQKNYSIIKMEELIDAIDQDAELPSNACLLTFDDGYIDHYTNVFPILEKKKLQGSFFLPVKTALENKILDVNKIHFILASVANKELLVQEIFQQLNEYRETYKLQSDEFYFKKLAVANRYDSASIIFIKRILQVELPEVVRNAITDVLFRKFVSADETAFSRELYMSMEQVECMQRNGMHIGGHGNNHYWLGSLSKELQRIELTESVKLVERVGGNLDYWTMCYPYGNYNSDTIDLLKELKCKVALTTEVDVAKVSDARRFELARLDTNDIPKDGNAQVNDWYGKS</sequence>
<evidence type="ECO:0000259" key="3">
    <source>
        <dbReference type="PROSITE" id="PS51677"/>
    </source>
</evidence>
<dbReference type="GO" id="GO:0005576">
    <property type="term" value="C:extracellular region"/>
    <property type="evidence" value="ECO:0007669"/>
    <property type="project" value="UniProtKB-SubCell"/>
</dbReference>
<evidence type="ECO:0000256" key="2">
    <source>
        <dbReference type="ARBA" id="ARBA00022729"/>
    </source>
</evidence>
<dbReference type="AlphaFoldDB" id="A0A2P8FW72"/>
<dbReference type="PANTHER" id="PTHR34216:SF3">
    <property type="entry name" value="POLY-BETA-1,6-N-ACETYL-D-GLUCOSAMINE N-DEACETYLASE"/>
    <property type="match status" value="1"/>
</dbReference>
<dbReference type="InterPro" id="IPR002509">
    <property type="entry name" value="NODB_dom"/>
</dbReference>
<dbReference type="PROSITE" id="PS51677">
    <property type="entry name" value="NODB"/>
    <property type="match status" value="1"/>
</dbReference>